<feature type="compositionally biased region" description="Acidic residues" evidence="1">
    <location>
        <begin position="38"/>
        <end position="51"/>
    </location>
</feature>
<dbReference type="GO" id="GO:0000387">
    <property type="term" value="P:spliceosomal snRNP assembly"/>
    <property type="evidence" value="ECO:0007669"/>
    <property type="project" value="InterPro"/>
</dbReference>
<feature type="region of interest" description="Disordered" evidence="1">
    <location>
        <begin position="179"/>
        <end position="241"/>
    </location>
</feature>
<feature type="compositionally biased region" description="Basic residues" evidence="1">
    <location>
        <begin position="1"/>
        <end position="10"/>
    </location>
</feature>
<dbReference type="Proteomes" id="UP001221413">
    <property type="component" value="Unassembled WGS sequence"/>
</dbReference>
<dbReference type="PANTHER" id="PTHR24216:SF65">
    <property type="entry name" value="PAXILLIN-LIKE PROTEIN 1"/>
    <property type="match status" value="1"/>
</dbReference>
<keyword evidence="3" id="KW-1185">Reference proteome</keyword>
<gene>
    <name evidence="2" type="ORF">Dda_0246</name>
</gene>
<name>A0AAD6J468_DREDA</name>
<feature type="compositionally biased region" description="Basic and acidic residues" evidence="1">
    <location>
        <begin position="493"/>
        <end position="507"/>
    </location>
</feature>
<protein>
    <submittedName>
        <fullName evidence="2">Uncharacterized protein</fullName>
    </submittedName>
</protein>
<accession>A0AAD6J468</accession>
<feature type="compositionally biased region" description="Polar residues" evidence="1">
    <location>
        <begin position="18"/>
        <end position="27"/>
    </location>
</feature>
<feature type="region of interest" description="Disordered" evidence="1">
    <location>
        <begin position="553"/>
        <end position="572"/>
    </location>
</feature>
<evidence type="ECO:0000313" key="2">
    <source>
        <dbReference type="EMBL" id="KAJ6264104.1"/>
    </source>
</evidence>
<feature type="region of interest" description="Disordered" evidence="1">
    <location>
        <begin position="1"/>
        <end position="51"/>
    </location>
</feature>
<feature type="region of interest" description="Disordered" evidence="1">
    <location>
        <begin position="637"/>
        <end position="829"/>
    </location>
</feature>
<dbReference type="InterPro" id="IPR035426">
    <property type="entry name" value="Gemin2/Brr1"/>
</dbReference>
<comment type="caution">
    <text evidence="2">The sequence shown here is derived from an EMBL/GenBank/DDBJ whole genome shotgun (WGS) entry which is preliminary data.</text>
</comment>
<reference evidence="2" key="1">
    <citation type="submission" date="2023-01" db="EMBL/GenBank/DDBJ databases">
        <title>The chitinases involved in constricting ring structure development in the nematode-trapping fungus Drechslerella dactyloides.</title>
        <authorList>
            <person name="Wang R."/>
            <person name="Zhang L."/>
            <person name="Tang P."/>
            <person name="Li S."/>
            <person name="Liang L."/>
        </authorList>
    </citation>
    <scope>NUCLEOTIDE SEQUENCE</scope>
    <source>
        <strain evidence="2">YMF1.00031</strain>
    </source>
</reference>
<evidence type="ECO:0000313" key="3">
    <source>
        <dbReference type="Proteomes" id="UP001221413"/>
    </source>
</evidence>
<dbReference type="Pfam" id="PF04938">
    <property type="entry name" value="SIP1"/>
    <property type="match status" value="1"/>
</dbReference>
<dbReference type="Gene3D" id="1.20.58.1070">
    <property type="match status" value="1"/>
</dbReference>
<dbReference type="PANTHER" id="PTHR24216">
    <property type="entry name" value="PAXILLIN-RELATED"/>
    <property type="match status" value="1"/>
</dbReference>
<feature type="compositionally biased region" description="Polar residues" evidence="1">
    <location>
        <begin position="781"/>
        <end position="795"/>
    </location>
</feature>
<sequence length="829" mass="89525">MAKRKRAGKKNYHEHTAPTRSTPSEQQPYPDDSHLSDDLPEDVPEGVSEDVELEDYVWDSKPLKSSRAGLSATGSRGYVDPTTNQRGAFPELQGADDAVDLSRPAIDGLSYLRMVRHEARGVPNLLTASQTPVRCKVAVSAIVIAAPTSVAAAITERPIPENVDALLYDDDNVAAYTEQQASALPPAEEPSQKSGRLSYGDDQQFGYEDYNNTYDDEDDDDDDEWPIDPYDSDSDSDSSAYYDDGAYIARSAPTIPTAPTTPGILPPREISPSWHTSLLSNFHSTRDAILTTPQDPSDTTTFPANPTLWRDYMIANNPSLPLLQNITSEIAIKALKHIRKNLGWVNVNEWQGQWVWSLLARTNDVGVLMNEEVSVLRELGKKAVFNLGKAADARGRIVAAGGADWWDEKMQREVMEYMNGGGRSASQMEAGDGERKVQVDERVEAPVVSPVETDEERPAKKAALFRPRSVVVNDKAVAKLAVPTISVTPATPKAEEDSPKAEEEKEPVQSPEEDSEAPPAVEVDTMRESPAVEIDAAMEQTPETKIDTDENLPIVADGSGRKEVGGGEAEDGDFQETVAPRIPDVKTMFALDMIYQAFALSTTATSELSILKASLANATNTQANSNRPLHLRIQSDTPVLEDMATPEPTTPTSTSAPSTPPQTTTPDPSTSTAPAPLPAHADPSTPPQQTLPSSATVERTRAREDTPVRLPPQSIGKPPKTPDFRSLLKSAGPKFGSANSSNAGVPKSAPPGMRRFDVAEGSRIGSHATGSKATPRKASPFTFNESASATTNSKKQSPDDDTADDDAAKIGVVQWDSSDEEDSRPSKPR</sequence>
<dbReference type="EMBL" id="JAQGDS010000001">
    <property type="protein sequence ID" value="KAJ6264104.1"/>
    <property type="molecule type" value="Genomic_DNA"/>
</dbReference>
<feature type="region of interest" description="Disordered" evidence="1">
    <location>
        <begin position="488"/>
        <end position="525"/>
    </location>
</feature>
<feature type="region of interest" description="Disordered" evidence="1">
    <location>
        <begin position="64"/>
        <end position="84"/>
    </location>
</feature>
<proteinExistence type="predicted"/>
<feature type="compositionally biased region" description="Acidic residues" evidence="1">
    <location>
        <begin position="214"/>
        <end position="236"/>
    </location>
</feature>
<feature type="compositionally biased region" description="Low complexity" evidence="1">
    <location>
        <begin position="645"/>
        <end position="674"/>
    </location>
</feature>
<evidence type="ECO:0000256" key="1">
    <source>
        <dbReference type="SAM" id="MobiDB-lite"/>
    </source>
</evidence>
<organism evidence="2 3">
    <name type="scientific">Drechslerella dactyloides</name>
    <name type="common">Nematode-trapping fungus</name>
    <name type="synonym">Arthrobotrys dactyloides</name>
    <dbReference type="NCBI Taxonomy" id="74499"/>
    <lineage>
        <taxon>Eukaryota</taxon>
        <taxon>Fungi</taxon>
        <taxon>Dikarya</taxon>
        <taxon>Ascomycota</taxon>
        <taxon>Pezizomycotina</taxon>
        <taxon>Orbiliomycetes</taxon>
        <taxon>Orbiliales</taxon>
        <taxon>Orbiliaceae</taxon>
        <taxon>Drechslerella</taxon>
    </lineage>
</organism>
<feature type="compositionally biased region" description="Basic and acidic residues" evidence="1">
    <location>
        <begin position="698"/>
        <end position="707"/>
    </location>
</feature>
<dbReference type="AlphaFoldDB" id="A0AAD6J468"/>